<keyword evidence="4" id="KW-0378">Hydrolase</keyword>
<evidence type="ECO:0000313" key="5">
    <source>
        <dbReference type="Proteomes" id="UP000190102"/>
    </source>
</evidence>
<evidence type="ECO:0000259" key="3">
    <source>
        <dbReference type="SMART" id="SM00460"/>
    </source>
</evidence>
<dbReference type="AlphaFoldDB" id="A0A1T4QYZ6"/>
<dbReference type="RefSeq" id="WP_078790860.1">
    <property type="nucleotide sequence ID" value="NZ_FUWR01000016.1"/>
</dbReference>
<dbReference type="PANTHER" id="PTHR33490">
    <property type="entry name" value="BLR5614 PROTEIN-RELATED"/>
    <property type="match status" value="1"/>
</dbReference>
<keyword evidence="4" id="KW-0645">Protease</keyword>
<name>A0A1T4QYZ6_9BACT</name>
<organism evidence="4 5">
    <name type="scientific">Trichlorobacter thiogenes</name>
    <dbReference type="NCBI Taxonomy" id="115783"/>
    <lineage>
        <taxon>Bacteria</taxon>
        <taxon>Pseudomonadati</taxon>
        <taxon>Thermodesulfobacteriota</taxon>
        <taxon>Desulfuromonadia</taxon>
        <taxon>Geobacterales</taxon>
        <taxon>Geobacteraceae</taxon>
        <taxon>Trichlorobacter</taxon>
    </lineage>
</organism>
<accession>A0A1T4QYZ6</accession>
<dbReference type="Pfam" id="PF01841">
    <property type="entry name" value="Transglut_core"/>
    <property type="match status" value="1"/>
</dbReference>
<sequence>MRKSLLTICIAVCSVFMISLAASAKTLVLEGNLDGAIAMRQSMEFSVNKGTVSSFSFKFALPATFATKTVSQRVDGLDIGLSPEPTSSTVETDRFGNKFQRVSWNNVTQDIRVNLNYTANVHTQLTDMASKTAFPLGSLASKESLYLQHTDMVQGNSEIKSLARQLTSGTKNEYEAVSAIINWVTDNIKYTFNPPQYDAAYTLSTKSGNCQNFAHLSIALLRSAGIPARIVGGITLKEAWKVPIDAKNSIVQSMGQGGHAWLEVYFPDLGWLPYDPQQSRQFTSSRHIKQTHGLDSRDINDTWKGGPYLPAYNELIEGRYTSDDIKLKMKRYASAPRPYILSNAVTAGSGSVAETPDSGRITPPPLKPARPEPKTDVASNNPPPQGTGAGPAETRFVSDEDSSDEDQPKPTKPVKPVKPKQPPKVEPKPPKTEPKPPKIIVTKPPKVEPKQPVIVEPAHKKPRPGTVLAFGNMDFPALVNLYNVKGDTGTRVFERETSEYVTSKHIFAQAIQVKDRMSLEKISLAMRKFGGDGSVYIDLVKDKGGKPDIMQGTRSNLLDLEKIPRKPGYYWVDFSFPPDGNKPQQLAPGKYWIVFRASGEAIMNWFFTPGKPYGEGDDTRSTAKGFQWEDILNYDFVFKVNGKAI</sequence>
<dbReference type="GO" id="GO:0008233">
    <property type="term" value="F:peptidase activity"/>
    <property type="evidence" value="ECO:0007669"/>
    <property type="project" value="UniProtKB-KW"/>
</dbReference>
<evidence type="ECO:0000256" key="1">
    <source>
        <dbReference type="SAM" id="MobiDB-lite"/>
    </source>
</evidence>
<feature type="domain" description="Transglutaminase-like" evidence="3">
    <location>
        <begin position="202"/>
        <end position="278"/>
    </location>
</feature>
<feature type="signal peptide" evidence="2">
    <location>
        <begin position="1"/>
        <end position="24"/>
    </location>
</feature>
<protein>
    <submittedName>
        <fullName evidence="4">Transglutaminase-like enzyme, putative cysteine protease</fullName>
    </submittedName>
</protein>
<gene>
    <name evidence="4" type="ORF">SAMN02745119_02603</name>
</gene>
<feature type="region of interest" description="Disordered" evidence="1">
    <location>
        <begin position="349"/>
        <end position="444"/>
    </location>
</feature>
<reference evidence="5" key="1">
    <citation type="submission" date="2017-02" db="EMBL/GenBank/DDBJ databases">
        <authorList>
            <person name="Varghese N."/>
            <person name="Submissions S."/>
        </authorList>
    </citation>
    <scope>NUCLEOTIDE SEQUENCE [LARGE SCALE GENOMIC DNA]</scope>
    <source>
        <strain evidence="5">ATCC BAA-34</strain>
    </source>
</reference>
<keyword evidence="5" id="KW-1185">Reference proteome</keyword>
<dbReference type="EMBL" id="FUWR01000016">
    <property type="protein sequence ID" value="SKA09062.1"/>
    <property type="molecule type" value="Genomic_DNA"/>
</dbReference>
<evidence type="ECO:0000256" key="2">
    <source>
        <dbReference type="SAM" id="SignalP"/>
    </source>
</evidence>
<dbReference type="SMART" id="SM00460">
    <property type="entry name" value="TGc"/>
    <property type="match status" value="1"/>
</dbReference>
<feature type="compositionally biased region" description="Basic and acidic residues" evidence="1">
    <location>
        <begin position="423"/>
        <end position="436"/>
    </location>
</feature>
<dbReference type="InterPro" id="IPR002931">
    <property type="entry name" value="Transglutaminase-like"/>
</dbReference>
<dbReference type="PANTHER" id="PTHR33490:SF3">
    <property type="entry name" value="CONSERVED INTEGRAL MEMBRANE PROTEIN"/>
    <property type="match status" value="1"/>
</dbReference>
<keyword evidence="2" id="KW-0732">Signal</keyword>
<dbReference type="OrthoDB" id="9804872at2"/>
<feature type="chain" id="PRO_5012662216" evidence="2">
    <location>
        <begin position="25"/>
        <end position="645"/>
    </location>
</feature>
<dbReference type="GO" id="GO:0006508">
    <property type="term" value="P:proteolysis"/>
    <property type="evidence" value="ECO:0007669"/>
    <property type="project" value="UniProtKB-KW"/>
</dbReference>
<dbReference type="Gene3D" id="3.10.620.30">
    <property type="match status" value="1"/>
</dbReference>
<evidence type="ECO:0000313" key="4">
    <source>
        <dbReference type="EMBL" id="SKA09062.1"/>
    </source>
</evidence>
<dbReference type="SUPFAM" id="SSF54001">
    <property type="entry name" value="Cysteine proteinases"/>
    <property type="match status" value="1"/>
</dbReference>
<dbReference type="STRING" id="115783.SAMN02745119_02603"/>
<proteinExistence type="predicted"/>
<dbReference type="InterPro" id="IPR038765">
    <property type="entry name" value="Papain-like_cys_pep_sf"/>
</dbReference>
<dbReference type="Proteomes" id="UP000190102">
    <property type="component" value="Unassembled WGS sequence"/>
</dbReference>